<accession>A0ABV9NGH2</accession>
<evidence type="ECO:0000313" key="1">
    <source>
        <dbReference type="EMBL" id="MFC4726143.1"/>
    </source>
</evidence>
<protein>
    <submittedName>
        <fullName evidence="1">Uncharacterized protein</fullName>
    </submittedName>
</protein>
<gene>
    <name evidence="1" type="ORF">ACFPB0_12655</name>
</gene>
<organism evidence="1 2">
    <name type="scientific">Glycocaulis abyssi</name>
    <dbReference type="NCBI Taxonomy" id="1433403"/>
    <lineage>
        <taxon>Bacteria</taxon>
        <taxon>Pseudomonadati</taxon>
        <taxon>Pseudomonadota</taxon>
        <taxon>Alphaproteobacteria</taxon>
        <taxon>Maricaulales</taxon>
        <taxon>Maricaulaceae</taxon>
        <taxon>Glycocaulis</taxon>
    </lineage>
</organism>
<dbReference type="RefSeq" id="WP_382437036.1">
    <property type="nucleotide sequence ID" value="NZ_JBHSGQ010000007.1"/>
</dbReference>
<comment type="caution">
    <text evidence="1">The sequence shown here is derived from an EMBL/GenBank/DDBJ whole genome shotgun (WGS) entry which is preliminary data.</text>
</comment>
<dbReference type="Proteomes" id="UP001596024">
    <property type="component" value="Unassembled WGS sequence"/>
</dbReference>
<reference evidence="2" key="1">
    <citation type="journal article" date="2019" name="Int. J. Syst. Evol. Microbiol.">
        <title>The Global Catalogue of Microorganisms (GCM) 10K type strain sequencing project: providing services to taxonomists for standard genome sequencing and annotation.</title>
        <authorList>
            <consortium name="The Broad Institute Genomics Platform"/>
            <consortium name="The Broad Institute Genome Sequencing Center for Infectious Disease"/>
            <person name="Wu L."/>
            <person name="Ma J."/>
        </authorList>
    </citation>
    <scope>NUCLEOTIDE SEQUENCE [LARGE SCALE GENOMIC DNA]</scope>
    <source>
        <strain evidence="2">CCUG 62981</strain>
    </source>
</reference>
<keyword evidence="2" id="KW-1185">Reference proteome</keyword>
<sequence>MIQERTGVAGGIEDVLGTKKLDWNIASMLPFADEGFDCEYYLKHAEGLIWQGKGFEHFPVQFISDETHDVLRAGYFGDYEYQWRVDPEAEKGWEIRVWAYNEVFERAISHPEEAYAFYTRVKSWLDYVEARACAVIDTPDGKVVENTGNLIIAQFVYLYNYRGYPEVSARNYIHNMTYSKLRESWEEVRFLAPDDDLKSVRPEDLREGPWIVPPRPDPT</sequence>
<name>A0ABV9NGH2_9PROT</name>
<dbReference type="SUPFAM" id="SSF55464">
    <property type="entry name" value="Origin of replication-binding domain, RBD-like"/>
    <property type="match status" value="1"/>
</dbReference>
<dbReference type="EMBL" id="JBHSGQ010000007">
    <property type="protein sequence ID" value="MFC4726143.1"/>
    <property type="molecule type" value="Genomic_DNA"/>
</dbReference>
<evidence type="ECO:0000313" key="2">
    <source>
        <dbReference type="Proteomes" id="UP001596024"/>
    </source>
</evidence>
<proteinExistence type="predicted"/>